<protein>
    <submittedName>
        <fullName evidence="2">AIPR family protein</fullName>
    </submittedName>
</protein>
<gene>
    <name evidence="2" type="ORF">ABRZ06_08970</name>
</gene>
<reference evidence="2" key="1">
    <citation type="submission" date="2024-05" db="EMBL/GenBank/DDBJ databases">
        <authorList>
            <person name="Luo Y.-C."/>
            <person name="Nicholds J."/>
            <person name="Mortimer T."/>
            <person name="Maboni G."/>
        </authorList>
    </citation>
    <scope>NUCLEOTIDE SEQUENCE</scope>
    <source>
        <strain evidence="2">143936</strain>
    </source>
</reference>
<evidence type="ECO:0000313" key="2">
    <source>
        <dbReference type="EMBL" id="XDJ71070.1"/>
    </source>
</evidence>
<feature type="domain" description="Abortive phage infection protein C-terminal" evidence="1">
    <location>
        <begin position="215"/>
        <end position="361"/>
    </location>
</feature>
<dbReference type="AlphaFoldDB" id="A0AB39EZ89"/>
<evidence type="ECO:0000259" key="1">
    <source>
        <dbReference type="Pfam" id="PF10592"/>
    </source>
</evidence>
<accession>A0AB39EZ89</accession>
<dbReference type="Pfam" id="PF10592">
    <property type="entry name" value="AIPR"/>
    <property type="match status" value="1"/>
</dbReference>
<dbReference type="RefSeq" id="WP_368649504.1">
    <property type="nucleotide sequence ID" value="NZ_CP158263.1"/>
</dbReference>
<proteinExistence type="predicted"/>
<organism evidence="2">
    <name type="scientific">Castellaniella ginsengisoli</name>
    <dbReference type="NCBI Taxonomy" id="546114"/>
    <lineage>
        <taxon>Bacteria</taxon>
        <taxon>Pseudomonadati</taxon>
        <taxon>Pseudomonadota</taxon>
        <taxon>Betaproteobacteria</taxon>
        <taxon>Burkholderiales</taxon>
        <taxon>Alcaligenaceae</taxon>
        <taxon>Castellaniella</taxon>
    </lineage>
</organism>
<name>A0AB39EZ89_9BURK</name>
<dbReference type="EMBL" id="CP158263">
    <property type="protein sequence ID" value="XDJ71070.1"/>
    <property type="molecule type" value="Genomic_DNA"/>
</dbReference>
<sequence>MAPHLVPKRSESASFLIWYFENYLRLDSLDAVDCICDQSGDKGIDGIYLNTDANVIEIYQSKLFQKAGAVVGDKLLREFQGSLSQFETSESLRNLVDTAGDAEVARLITRMELQRRVSEFDVVGYFVCNGELDANGRAFLEGSPRIRFLGKSELEASYVPAERALPANAPMSFSVSGYDVAEYIVDADHRAVIAPIMASELVKMDGIANQTVFAFNVRGSLGRTQVNRDIARSIADQSSHKQFPLFHNGITVVAEQVENSADSIDVQNYFVVNGCQSLNALFQGKQSLTDNLRILTKFIQASPTSPLAEMITRFSNNQNGVKARDFKSNNQIQIRLQNEFAKIYGTEFFFEIKRGENSGALMVISNELAGQYLMAWDLKQPWATHRKYQIFEDKHSELFGRPDVTADRIVLCHLLAGCIDNQTSSIKNQLFAKYVLTRFFLLYVLRLIIEGDDSAADVISHPAKYTRDVRTRNTLALVINELLSEAVTDLNAEINQLEDNFDYRGHLRDEKWCKELAHEIATTHEKLVNRGRLDNFASMIKRHQDVQ</sequence>
<dbReference type="InterPro" id="IPR018891">
    <property type="entry name" value="AIPR_C"/>
</dbReference>